<evidence type="ECO:0000313" key="6">
    <source>
        <dbReference type="EMBL" id="KAJ7719483.1"/>
    </source>
</evidence>
<sequence>MATTSALFIYSLSAWFFCVAVLACLAARRQMHFRMNWWAFAFLNVGFTIATISIGKMFRSTAVEWVGSAMTILLVVTYLAVGFQHARAVVRKDILWEGKDENTYWGERNRKSEKLIQRAVDAEALNARP</sequence>
<feature type="transmembrane region" description="Helical" evidence="5">
    <location>
        <begin position="65"/>
        <end position="83"/>
    </location>
</feature>
<evidence type="ECO:0000313" key="7">
    <source>
        <dbReference type="Proteomes" id="UP001215598"/>
    </source>
</evidence>
<feature type="transmembrane region" description="Helical" evidence="5">
    <location>
        <begin position="37"/>
        <end position="59"/>
    </location>
</feature>
<dbReference type="Gene3D" id="1.50.10.150">
    <property type="entry name" value="Voltage-dependent anion channel"/>
    <property type="match status" value="1"/>
</dbReference>
<comment type="subcellular location">
    <subcellularLocation>
        <location evidence="1">Membrane</location>
        <topology evidence="1">Multi-pass membrane protein</topology>
    </subcellularLocation>
</comment>
<evidence type="ECO:0000256" key="3">
    <source>
        <dbReference type="ARBA" id="ARBA00022989"/>
    </source>
</evidence>
<name>A0AAD7MIT1_9AGAR</name>
<dbReference type="EMBL" id="JARKIB010000251">
    <property type="protein sequence ID" value="KAJ7719483.1"/>
    <property type="molecule type" value="Genomic_DNA"/>
</dbReference>
<dbReference type="AlphaFoldDB" id="A0AAD7MIT1"/>
<dbReference type="Pfam" id="PF03595">
    <property type="entry name" value="SLAC1"/>
    <property type="match status" value="1"/>
</dbReference>
<reference evidence="6" key="1">
    <citation type="submission" date="2023-03" db="EMBL/GenBank/DDBJ databases">
        <title>Massive genome expansion in bonnet fungi (Mycena s.s.) driven by repeated elements and novel gene families across ecological guilds.</title>
        <authorList>
            <consortium name="Lawrence Berkeley National Laboratory"/>
            <person name="Harder C.B."/>
            <person name="Miyauchi S."/>
            <person name="Viragh M."/>
            <person name="Kuo A."/>
            <person name="Thoen E."/>
            <person name="Andreopoulos B."/>
            <person name="Lu D."/>
            <person name="Skrede I."/>
            <person name="Drula E."/>
            <person name="Henrissat B."/>
            <person name="Morin E."/>
            <person name="Kohler A."/>
            <person name="Barry K."/>
            <person name="LaButti K."/>
            <person name="Morin E."/>
            <person name="Salamov A."/>
            <person name="Lipzen A."/>
            <person name="Mereny Z."/>
            <person name="Hegedus B."/>
            <person name="Baldrian P."/>
            <person name="Stursova M."/>
            <person name="Weitz H."/>
            <person name="Taylor A."/>
            <person name="Grigoriev I.V."/>
            <person name="Nagy L.G."/>
            <person name="Martin F."/>
            <person name="Kauserud H."/>
        </authorList>
    </citation>
    <scope>NUCLEOTIDE SEQUENCE</scope>
    <source>
        <strain evidence="6">CBHHK182m</strain>
    </source>
</reference>
<evidence type="ECO:0000256" key="5">
    <source>
        <dbReference type="SAM" id="Phobius"/>
    </source>
</evidence>
<comment type="caution">
    <text evidence="6">The sequence shown here is derived from an EMBL/GenBank/DDBJ whole genome shotgun (WGS) entry which is preliminary data.</text>
</comment>
<evidence type="ECO:0000256" key="2">
    <source>
        <dbReference type="ARBA" id="ARBA00022692"/>
    </source>
</evidence>
<dbReference type="PANTHER" id="PTHR31162">
    <property type="entry name" value="MALIC ACID TRANSPORT PROTEIN-RELATED"/>
    <property type="match status" value="1"/>
</dbReference>
<evidence type="ECO:0000256" key="4">
    <source>
        <dbReference type="ARBA" id="ARBA00023136"/>
    </source>
</evidence>
<dbReference type="InterPro" id="IPR038665">
    <property type="entry name" value="Voltage-dep_anion_channel_sf"/>
</dbReference>
<proteinExistence type="predicted"/>
<keyword evidence="4 5" id="KW-0472">Membrane</keyword>
<gene>
    <name evidence="6" type="ORF">B0H16DRAFT_1336609</name>
</gene>
<dbReference type="InterPro" id="IPR004695">
    <property type="entry name" value="SLAC1/Mae1/Ssu1/TehA"/>
</dbReference>
<keyword evidence="3 5" id="KW-1133">Transmembrane helix</keyword>
<dbReference type="Proteomes" id="UP001215598">
    <property type="component" value="Unassembled WGS sequence"/>
</dbReference>
<accession>A0AAD7MIT1</accession>
<evidence type="ECO:0000256" key="1">
    <source>
        <dbReference type="ARBA" id="ARBA00004141"/>
    </source>
</evidence>
<protein>
    <submittedName>
        <fullName evidence="6">Uncharacterized protein</fullName>
    </submittedName>
</protein>
<dbReference type="InterPro" id="IPR030185">
    <property type="entry name" value="Mae1"/>
</dbReference>
<keyword evidence="7" id="KW-1185">Reference proteome</keyword>
<keyword evidence="2 5" id="KW-0812">Transmembrane</keyword>
<feature type="transmembrane region" description="Helical" evidence="5">
    <location>
        <begin position="6"/>
        <end position="25"/>
    </location>
</feature>
<dbReference type="GO" id="GO:0015140">
    <property type="term" value="F:malate transmembrane transporter activity"/>
    <property type="evidence" value="ECO:0007669"/>
    <property type="project" value="InterPro"/>
</dbReference>
<organism evidence="6 7">
    <name type="scientific">Mycena metata</name>
    <dbReference type="NCBI Taxonomy" id="1033252"/>
    <lineage>
        <taxon>Eukaryota</taxon>
        <taxon>Fungi</taxon>
        <taxon>Dikarya</taxon>
        <taxon>Basidiomycota</taxon>
        <taxon>Agaricomycotina</taxon>
        <taxon>Agaricomycetes</taxon>
        <taxon>Agaricomycetidae</taxon>
        <taxon>Agaricales</taxon>
        <taxon>Marasmiineae</taxon>
        <taxon>Mycenaceae</taxon>
        <taxon>Mycena</taxon>
    </lineage>
</organism>
<dbReference type="GO" id="GO:0016020">
    <property type="term" value="C:membrane"/>
    <property type="evidence" value="ECO:0007669"/>
    <property type="project" value="UniProtKB-SubCell"/>
</dbReference>
<dbReference type="PANTHER" id="PTHR31162:SF0">
    <property type="entry name" value="MALIC ACID TRANSPORT PROTEIN"/>
    <property type="match status" value="1"/>
</dbReference>